<keyword evidence="3" id="KW-0472">Membrane</keyword>
<keyword evidence="9" id="KW-1185">Reference proteome</keyword>
<name>A0ABV5VTY3_9BACL</name>
<dbReference type="InterPro" id="IPR050490">
    <property type="entry name" value="Bact_solute-bd_prot1"/>
</dbReference>
<sequence length="433" mass="48648">MKTGKTIHVLTLSALIGTMLALSACRQSVDVPGATGPIATESIKTEPISTEPVRLTVFKGQAISDDEWEQLLVQPLKKKYPHITLEPLSGNLQDIIASGVVPDLLTQFNGYVTDFIPFNILMDISPLLAKHKIDLTRFDPVYLDSLRVLSEKGELYGLPYSTQFNALYYNKDLFDKFGVEYPKDGLTWEDAAVLGEKLARKEGSTQYVGLSYEHISRLSSALSPDIVDIKKERATVNNDLWKRVFELGHRINSIPGNVSTGNDEFIKNRRVAMYATVNLFTKMIDAVKNGLNVGIAQYPSFKEQPNVYGYVDAHYMLISKQSKYKDQAMQVIELFTSEEVQRLSARKFARLSPLRDPELKKQFAADLPELQKIDTAPIFKSKPAPAPAFSKHYRGARTTLMAKYDEYNEGRIDVNTALRQAEEEINKAIDNAK</sequence>
<keyword evidence="6" id="KW-0175">Coiled coil</keyword>
<evidence type="ECO:0000313" key="8">
    <source>
        <dbReference type="EMBL" id="MFB9751723.1"/>
    </source>
</evidence>
<feature type="coiled-coil region" evidence="6">
    <location>
        <begin position="404"/>
        <end position="431"/>
    </location>
</feature>
<evidence type="ECO:0000256" key="5">
    <source>
        <dbReference type="ARBA" id="ARBA00023288"/>
    </source>
</evidence>
<dbReference type="RefSeq" id="WP_344912530.1">
    <property type="nucleotide sequence ID" value="NZ_BAAAYO010000010.1"/>
</dbReference>
<dbReference type="Pfam" id="PF01547">
    <property type="entry name" value="SBP_bac_1"/>
    <property type="match status" value="1"/>
</dbReference>
<evidence type="ECO:0000256" key="3">
    <source>
        <dbReference type="ARBA" id="ARBA00023136"/>
    </source>
</evidence>
<gene>
    <name evidence="8" type="ORF">ACFFNY_09085</name>
</gene>
<evidence type="ECO:0000256" key="2">
    <source>
        <dbReference type="ARBA" id="ARBA00022729"/>
    </source>
</evidence>
<dbReference type="SUPFAM" id="SSF53850">
    <property type="entry name" value="Periplasmic binding protein-like II"/>
    <property type="match status" value="1"/>
</dbReference>
<dbReference type="EMBL" id="JBHMAG010000007">
    <property type="protein sequence ID" value="MFB9751723.1"/>
    <property type="molecule type" value="Genomic_DNA"/>
</dbReference>
<accession>A0ABV5VTY3</accession>
<reference evidence="8 9" key="1">
    <citation type="submission" date="2024-09" db="EMBL/GenBank/DDBJ databases">
        <authorList>
            <person name="Sun Q."/>
            <person name="Mori K."/>
        </authorList>
    </citation>
    <scope>NUCLEOTIDE SEQUENCE [LARGE SCALE GENOMIC DNA]</scope>
    <source>
        <strain evidence="8 9">JCM 12520</strain>
    </source>
</reference>
<dbReference type="Proteomes" id="UP001589619">
    <property type="component" value="Unassembled WGS sequence"/>
</dbReference>
<organism evidence="8 9">
    <name type="scientific">Paenibacillus hodogayensis</name>
    <dbReference type="NCBI Taxonomy" id="279208"/>
    <lineage>
        <taxon>Bacteria</taxon>
        <taxon>Bacillati</taxon>
        <taxon>Bacillota</taxon>
        <taxon>Bacilli</taxon>
        <taxon>Bacillales</taxon>
        <taxon>Paenibacillaceae</taxon>
        <taxon>Paenibacillus</taxon>
    </lineage>
</organism>
<feature type="chain" id="PRO_5045690665" evidence="7">
    <location>
        <begin position="24"/>
        <end position="433"/>
    </location>
</feature>
<evidence type="ECO:0000256" key="1">
    <source>
        <dbReference type="ARBA" id="ARBA00022475"/>
    </source>
</evidence>
<dbReference type="PANTHER" id="PTHR43649">
    <property type="entry name" value="ARABINOSE-BINDING PROTEIN-RELATED"/>
    <property type="match status" value="1"/>
</dbReference>
<proteinExistence type="predicted"/>
<keyword evidence="4" id="KW-0564">Palmitate</keyword>
<comment type="caution">
    <text evidence="8">The sequence shown here is derived from an EMBL/GenBank/DDBJ whole genome shotgun (WGS) entry which is preliminary data.</text>
</comment>
<dbReference type="PROSITE" id="PS51257">
    <property type="entry name" value="PROKAR_LIPOPROTEIN"/>
    <property type="match status" value="1"/>
</dbReference>
<keyword evidence="2 7" id="KW-0732">Signal</keyword>
<dbReference type="PANTHER" id="PTHR43649:SF33">
    <property type="entry name" value="POLYGALACTURONAN_RHAMNOGALACTURONAN-BINDING PROTEIN YTCQ"/>
    <property type="match status" value="1"/>
</dbReference>
<keyword evidence="5" id="KW-0449">Lipoprotein</keyword>
<protein>
    <submittedName>
        <fullName evidence="8">ABC transporter substrate-binding protein</fullName>
    </submittedName>
</protein>
<keyword evidence="1" id="KW-1003">Cell membrane</keyword>
<evidence type="ECO:0000256" key="7">
    <source>
        <dbReference type="SAM" id="SignalP"/>
    </source>
</evidence>
<evidence type="ECO:0000256" key="4">
    <source>
        <dbReference type="ARBA" id="ARBA00023139"/>
    </source>
</evidence>
<dbReference type="Gene3D" id="3.40.190.10">
    <property type="entry name" value="Periplasmic binding protein-like II"/>
    <property type="match status" value="1"/>
</dbReference>
<feature type="signal peptide" evidence="7">
    <location>
        <begin position="1"/>
        <end position="23"/>
    </location>
</feature>
<evidence type="ECO:0000256" key="6">
    <source>
        <dbReference type="SAM" id="Coils"/>
    </source>
</evidence>
<evidence type="ECO:0000313" key="9">
    <source>
        <dbReference type="Proteomes" id="UP001589619"/>
    </source>
</evidence>
<dbReference type="InterPro" id="IPR006059">
    <property type="entry name" value="SBP"/>
</dbReference>